<accession>X0Z0K0</accession>
<feature type="non-terminal residue" evidence="4">
    <location>
        <position position="272"/>
    </location>
</feature>
<evidence type="ECO:0000256" key="2">
    <source>
        <dbReference type="ARBA" id="ARBA00023002"/>
    </source>
</evidence>
<comment type="caution">
    <text evidence="4">The sequence shown here is derived from an EMBL/GenBank/DDBJ whole genome shotgun (WGS) entry which is preliminary data.</text>
</comment>
<dbReference type="Gene3D" id="3.40.109.10">
    <property type="entry name" value="NADH Oxidase"/>
    <property type="match status" value="1"/>
</dbReference>
<evidence type="ECO:0000256" key="1">
    <source>
        <dbReference type="ARBA" id="ARBA00007118"/>
    </source>
</evidence>
<keyword evidence="2" id="KW-0560">Oxidoreductase</keyword>
<comment type="similarity">
    <text evidence="1">Belongs to the nitroreductase family.</text>
</comment>
<evidence type="ECO:0000259" key="3">
    <source>
        <dbReference type="Pfam" id="PF00881"/>
    </source>
</evidence>
<evidence type="ECO:0000313" key="4">
    <source>
        <dbReference type="EMBL" id="GAG62524.1"/>
    </source>
</evidence>
<dbReference type="AlphaFoldDB" id="X0Z0K0"/>
<reference evidence="4" key="1">
    <citation type="journal article" date="2014" name="Front. Microbiol.">
        <title>High frequency of phylogenetically diverse reductive dehalogenase-homologous genes in deep subseafloor sedimentary metagenomes.</title>
        <authorList>
            <person name="Kawai M."/>
            <person name="Futagami T."/>
            <person name="Toyoda A."/>
            <person name="Takaki Y."/>
            <person name="Nishi S."/>
            <person name="Hori S."/>
            <person name="Arai W."/>
            <person name="Tsubouchi T."/>
            <person name="Morono Y."/>
            <person name="Uchiyama I."/>
            <person name="Ito T."/>
            <person name="Fujiyama A."/>
            <person name="Inagaki F."/>
            <person name="Takami H."/>
        </authorList>
    </citation>
    <scope>NUCLEOTIDE SEQUENCE</scope>
    <source>
        <strain evidence="4">Expedition CK06-06</strain>
    </source>
</reference>
<dbReference type="Pfam" id="PF00881">
    <property type="entry name" value="Nitroreductase"/>
    <property type="match status" value="1"/>
</dbReference>
<proteinExistence type="inferred from homology"/>
<name>X0Z0K0_9ZZZZ</name>
<dbReference type="PANTHER" id="PTHR43673:SF10">
    <property type="entry name" value="NADH DEHYDROGENASE_NAD(P)H NITROREDUCTASE XCC3605-RELATED"/>
    <property type="match status" value="1"/>
</dbReference>
<dbReference type="EMBL" id="BART01009077">
    <property type="protein sequence ID" value="GAG62524.1"/>
    <property type="molecule type" value="Genomic_DNA"/>
</dbReference>
<sequence>MISDFYEKLAKLAVNYAVEVKKGQRVAVIGPSIAEGLFQAIYVEVLKAGGHALLVPQIEDAILYDNFGDEVFTFEGIEKLDTIIPYENLNKFIRAHRSVRHFKKKEVPKETLKKVIDVMQYAPTGSNMRAEKYVIVSDREKLKSISDAIIDAMTKNPGMKESYEERFKLLGQKFEIPVFFDAPHVIFVSSQLDMQLADHNIGIIITYGRLAAQSLGLGTCWNGWTQIAAQHDKKIQKLAGARGKHIGAFTIGYPNISYKRCPPRPRKSVKGL</sequence>
<gene>
    <name evidence="4" type="ORF">S01H4_20230</name>
</gene>
<protein>
    <recommendedName>
        <fullName evidence="3">Nitroreductase domain-containing protein</fullName>
    </recommendedName>
</protein>
<dbReference type="InterPro" id="IPR029479">
    <property type="entry name" value="Nitroreductase"/>
</dbReference>
<dbReference type="GO" id="GO:0016491">
    <property type="term" value="F:oxidoreductase activity"/>
    <property type="evidence" value="ECO:0007669"/>
    <property type="project" value="UniProtKB-KW"/>
</dbReference>
<dbReference type="InterPro" id="IPR000415">
    <property type="entry name" value="Nitroreductase-like"/>
</dbReference>
<dbReference type="PANTHER" id="PTHR43673">
    <property type="entry name" value="NAD(P)H NITROREDUCTASE YDGI-RELATED"/>
    <property type="match status" value="1"/>
</dbReference>
<feature type="domain" description="Nitroreductase" evidence="3">
    <location>
        <begin position="93"/>
        <end position="253"/>
    </location>
</feature>
<dbReference type="SUPFAM" id="SSF55469">
    <property type="entry name" value="FMN-dependent nitroreductase-like"/>
    <property type="match status" value="1"/>
</dbReference>
<organism evidence="4">
    <name type="scientific">marine sediment metagenome</name>
    <dbReference type="NCBI Taxonomy" id="412755"/>
    <lineage>
        <taxon>unclassified sequences</taxon>
        <taxon>metagenomes</taxon>
        <taxon>ecological metagenomes</taxon>
    </lineage>
</organism>